<name>A0A6J4U9Z3_9BACT</name>
<reference evidence="2" key="1">
    <citation type="submission" date="2020-02" db="EMBL/GenBank/DDBJ databases">
        <authorList>
            <person name="Meier V. D."/>
        </authorList>
    </citation>
    <scope>NUCLEOTIDE SEQUENCE</scope>
    <source>
        <strain evidence="2">AVDCRST_MAG88</strain>
    </source>
</reference>
<feature type="non-terminal residue" evidence="2">
    <location>
        <position position="1"/>
    </location>
</feature>
<protein>
    <submittedName>
        <fullName evidence="2">Uncharacterized protein</fullName>
    </submittedName>
</protein>
<sequence length="111" mass="11367">AGRDGAGAGALSRRLRVYRPLPPDAGRGGGHPLAAAERGGPDVCRLPRLQGGTGRERGRPGGDDGGRERLDHPLPGRQEGGPAAAAPPRALHPHQGGATRRRGTLGDALRD</sequence>
<feature type="non-terminal residue" evidence="2">
    <location>
        <position position="111"/>
    </location>
</feature>
<evidence type="ECO:0000256" key="1">
    <source>
        <dbReference type="SAM" id="MobiDB-lite"/>
    </source>
</evidence>
<feature type="region of interest" description="Disordered" evidence="1">
    <location>
        <begin position="1"/>
        <end position="111"/>
    </location>
</feature>
<accession>A0A6J4U9Z3</accession>
<dbReference type="EMBL" id="CADCWM010000106">
    <property type="protein sequence ID" value="CAA9545023.1"/>
    <property type="molecule type" value="Genomic_DNA"/>
</dbReference>
<organism evidence="2">
    <name type="scientific">uncultured Thermomicrobiales bacterium</name>
    <dbReference type="NCBI Taxonomy" id="1645740"/>
    <lineage>
        <taxon>Bacteria</taxon>
        <taxon>Pseudomonadati</taxon>
        <taxon>Thermomicrobiota</taxon>
        <taxon>Thermomicrobia</taxon>
        <taxon>Thermomicrobiales</taxon>
        <taxon>environmental samples</taxon>
    </lineage>
</organism>
<dbReference type="AlphaFoldDB" id="A0A6J4U9Z3"/>
<feature type="compositionally biased region" description="Basic and acidic residues" evidence="1">
    <location>
        <begin position="54"/>
        <end position="74"/>
    </location>
</feature>
<gene>
    <name evidence="2" type="ORF">AVDCRST_MAG88-331</name>
</gene>
<proteinExistence type="predicted"/>
<evidence type="ECO:0000313" key="2">
    <source>
        <dbReference type="EMBL" id="CAA9545023.1"/>
    </source>
</evidence>